<protein>
    <submittedName>
        <fullName evidence="3">Uncharacterized protein</fullName>
    </submittedName>
</protein>
<name>A0A836CCY9_9STRA</name>
<feature type="region of interest" description="Disordered" evidence="2">
    <location>
        <begin position="277"/>
        <end position="305"/>
    </location>
</feature>
<evidence type="ECO:0000256" key="2">
    <source>
        <dbReference type="SAM" id="MobiDB-lite"/>
    </source>
</evidence>
<dbReference type="Gene3D" id="1.25.40.20">
    <property type="entry name" value="Ankyrin repeat-containing domain"/>
    <property type="match status" value="1"/>
</dbReference>
<proteinExistence type="predicted"/>
<keyword evidence="4" id="KW-1185">Reference proteome</keyword>
<dbReference type="InterPro" id="IPR036770">
    <property type="entry name" value="Ankyrin_rpt-contain_sf"/>
</dbReference>
<feature type="compositionally biased region" description="Acidic residues" evidence="2">
    <location>
        <begin position="289"/>
        <end position="299"/>
    </location>
</feature>
<organism evidence="3 4">
    <name type="scientific">Tribonema minus</name>
    <dbReference type="NCBI Taxonomy" id="303371"/>
    <lineage>
        <taxon>Eukaryota</taxon>
        <taxon>Sar</taxon>
        <taxon>Stramenopiles</taxon>
        <taxon>Ochrophyta</taxon>
        <taxon>PX clade</taxon>
        <taxon>Xanthophyceae</taxon>
        <taxon>Tribonematales</taxon>
        <taxon>Tribonemataceae</taxon>
        <taxon>Tribonema</taxon>
    </lineage>
</organism>
<dbReference type="PROSITE" id="PS50088">
    <property type="entry name" value="ANK_REPEAT"/>
    <property type="match status" value="1"/>
</dbReference>
<accession>A0A836CCY9</accession>
<dbReference type="SUPFAM" id="SSF48403">
    <property type="entry name" value="Ankyrin repeat"/>
    <property type="match status" value="1"/>
</dbReference>
<dbReference type="AlphaFoldDB" id="A0A836CCY9"/>
<feature type="compositionally biased region" description="Acidic residues" evidence="2">
    <location>
        <begin position="422"/>
        <end position="436"/>
    </location>
</feature>
<sequence length="575" mass="61245">MEAQVTGEWVDPGAGKRWTGTKRFQGLGSTTREARFGAAKAALSRLAAAMPGLRVPAGELPPLWHSWAVANLRRGVPPEQILGRLAGKGFVPAANKPTMARMVATAALAALRRLTIAAPGGLALSARYAQWVEGCLRLGLDGAIIAKILEEEAADNDDDATFAASVLPLIGQRLRRGVGPAGVVKGGVIGGVGGGMLDFWQCCARGMAREVQLYLAGGQSPDQMYLHAPRGTACLPLSLAAAGGHSGVMEALLSRGADTNLQALASWGESTVRQLTHGESNRHQGGPEDPIDDDDDDGVGEDRAAQQSRIVPDLLYAAHAALMDARLPPSAPRHFPKAWCAAAAAWVRAQLRSQQRSSTVPLNPPQGTVTKGSVTPLWRALPHVRRSMMELVLRQLDPDPDSGIWVLGRGQGRGADSQEGQGGDDGDSDEGFEESDSSIVTVASAGNGSTSTATGQHASWVPTVAEPEHLVRILRHAFRLAVCDGVSRLGRTALHEAAWANRCDSHFAVISVLSEWHHLDLWRRDLGDRTALDLLITRRNRPGTPSGTTEREAMLQELRLDFLNGVTAQQADEDR</sequence>
<feature type="region of interest" description="Disordered" evidence="2">
    <location>
        <begin position="403"/>
        <end position="436"/>
    </location>
</feature>
<dbReference type="Proteomes" id="UP000664859">
    <property type="component" value="Unassembled WGS sequence"/>
</dbReference>
<dbReference type="PROSITE" id="PS50297">
    <property type="entry name" value="ANK_REP_REGION"/>
    <property type="match status" value="1"/>
</dbReference>
<evidence type="ECO:0000313" key="4">
    <source>
        <dbReference type="Proteomes" id="UP000664859"/>
    </source>
</evidence>
<feature type="repeat" description="ANK" evidence="1">
    <location>
        <begin position="232"/>
        <end position="264"/>
    </location>
</feature>
<gene>
    <name evidence="3" type="ORF">JKP88DRAFT_278577</name>
</gene>
<evidence type="ECO:0000256" key="1">
    <source>
        <dbReference type="PROSITE-ProRule" id="PRU00023"/>
    </source>
</evidence>
<keyword evidence="1" id="KW-0040">ANK repeat</keyword>
<dbReference type="EMBL" id="JAFCMP010000290">
    <property type="protein sequence ID" value="KAG5181840.1"/>
    <property type="molecule type" value="Genomic_DNA"/>
</dbReference>
<dbReference type="Pfam" id="PF00023">
    <property type="entry name" value="Ank"/>
    <property type="match status" value="1"/>
</dbReference>
<dbReference type="InterPro" id="IPR002110">
    <property type="entry name" value="Ankyrin_rpt"/>
</dbReference>
<comment type="caution">
    <text evidence="3">The sequence shown here is derived from an EMBL/GenBank/DDBJ whole genome shotgun (WGS) entry which is preliminary data.</text>
</comment>
<reference evidence="3" key="1">
    <citation type="submission" date="2021-02" db="EMBL/GenBank/DDBJ databases">
        <title>First Annotated Genome of the Yellow-green Alga Tribonema minus.</title>
        <authorList>
            <person name="Mahan K.M."/>
        </authorList>
    </citation>
    <scope>NUCLEOTIDE SEQUENCE</scope>
    <source>
        <strain evidence="3">UTEX B ZZ1240</strain>
    </source>
</reference>
<dbReference type="OrthoDB" id="206376at2759"/>
<evidence type="ECO:0000313" key="3">
    <source>
        <dbReference type="EMBL" id="KAG5181840.1"/>
    </source>
</evidence>